<reference evidence="5 6" key="1">
    <citation type="journal article" date="2015" name="Mol. Biochem. Parasitol.">
        <title>Identification of polymorphic genes for use in assemblage B genotyping assays through comparative genomics of multiple assemblage B Giardia duodenalis isolates.</title>
        <authorList>
            <person name="Wielinga C."/>
            <person name="Thompson R.C."/>
            <person name="Monis P."/>
            <person name="Ryan U."/>
        </authorList>
    </citation>
    <scope>NUCLEOTIDE SEQUENCE [LARGE SCALE GENOMIC DNA]</scope>
    <source>
        <strain evidence="5 6">BAH15c1</strain>
    </source>
</reference>
<gene>
    <name evidence="5" type="ORF">QR46_0337</name>
</gene>
<dbReference type="GO" id="GO:0003723">
    <property type="term" value="F:RNA binding"/>
    <property type="evidence" value="ECO:0007669"/>
    <property type="project" value="TreeGrafter"/>
</dbReference>
<dbReference type="InterPro" id="IPR014721">
    <property type="entry name" value="Ribsml_uS5_D2-typ_fold_subgr"/>
</dbReference>
<dbReference type="EMBL" id="JXTI01000005">
    <property type="protein sequence ID" value="KWX15617.1"/>
    <property type="molecule type" value="Genomic_DNA"/>
</dbReference>
<dbReference type="Proteomes" id="UP000070089">
    <property type="component" value="Unassembled WGS sequence"/>
</dbReference>
<protein>
    <submittedName>
        <fullName evidence="5">SSU ribosomal protein S9P/S16</fullName>
    </submittedName>
</protein>
<proteinExistence type="inferred from homology"/>
<evidence type="ECO:0000256" key="3">
    <source>
        <dbReference type="ARBA" id="ARBA00023274"/>
    </source>
</evidence>
<accession>A0A132NZX8</accession>
<comment type="similarity">
    <text evidence="1 4">Belongs to the universal ribosomal protein uS9 family.</text>
</comment>
<keyword evidence="2 4" id="KW-0689">Ribosomal protein</keyword>
<evidence type="ECO:0000256" key="2">
    <source>
        <dbReference type="ARBA" id="ARBA00022980"/>
    </source>
</evidence>
<dbReference type="PANTHER" id="PTHR21569:SF16">
    <property type="entry name" value="RIBOSOMAL PROTEIN S16"/>
    <property type="match status" value="1"/>
</dbReference>
<evidence type="ECO:0000313" key="5">
    <source>
        <dbReference type="EMBL" id="KWX15617.1"/>
    </source>
</evidence>
<dbReference type="GO" id="GO:0006412">
    <property type="term" value="P:translation"/>
    <property type="evidence" value="ECO:0007669"/>
    <property type="project" value="InterPro"/>
</dbReference>
<dbReference type="AlphaFoldDB" id="A0A132NZX8"/>
<dbReference type="GO" id="GO:0003735">
    <property type="term" value="F:structural constituent of ribosome"/>
    <property type="evidence" value="ECO:0007669"/>
    <property type="project" value="InterPro"/>
</dbReference>
<evidence type="ECO:0000256" key="4">
    <source>
        <dbReference type="RuleBase" id="RU003815"/>
    </source>
</evidence>
<dbReference type="Pfam" id="PF00380">
    <property type="entry name" value="Ribosomal_S9"/>
    <property type="match status" value="1"/>
</dbReference>
<dbReference type="InterPro" id="IPR000754">
    <property type="entry name" value="Ribosomal_uS9"/>
</dbReference>
<name>A0A132NZX8_GIAIN</name>
<dbReference type="OrthoDB" id="186964at2759"/>
<dbReference type="InterPro" id="IPR020574">
    <property type="entry name" value="Ribosomal_uS9_CS"/>
</dbReference>
<evidence type="ECO:0000313" key="6">
    <source>
        <dbReference type="Proteomes" id="UP000070089"/>
    </source>
</evidence>
<dbReference type="InterPro" id="IPR020568">
    <property type="entry name" value="Ribosomal_Su5_D2-typ_SF"/>
</dbReference>
<dbReference type="SUPFAM" id="SSF54211">
    <property type="entry name" value="Ribosomal protein S5 domain 2-like"/>
    <property type="match status" value="1"/>
</dbReference>
<dbReference type="VEuPathDB" id="GiardiaDB:QR46_0337"/>
<dbReference type="Gene3D" id="3.30.230.10">
    <property type="match status" value="1"/>
</dbReference>
<organism evidence="5 6">
    <name type="scientific">Giardia duodenalis assemblage B</name>
    <dbReference type="NCBI Taxonomy" id="1394984"/>
    <lineage>
        <taxon>Eukaryota</taxon>
        <taxon>Metamonada</taxon>
        <taxon>Diplomonadida</taxon>
        <taxon>Hexamitidae</taxon>
        <taxon>Giardiinae</taxon>
        <taxon>Giardia</taxon>
    </lineage>
</organism>
<comment type="caution">
    <text evidence="5">The sequence shown here is derived from an EMBL/GenBank/DDBJ whole genome shotgun (WGS) entry which is preliminary data.</text>
</comment>
<keyword evidence="3 4" id="KW-0687">Ribonucleoprotein</keyword>
<dbReference type="PANTHER" id="PTHR21569">
    <property type="entry name" value="RIBOSOMAL PROTEIN S9"/>
    <property type="match status" value="1"/>
</dbReference>
<dbReference type="GO" id="GO:0000462">
    <property type="term" value="P:maturation of SSU-rRNA from tricistronic rRNA transcript (SSU-rRNA, 5.8S rRNA, LSU-rRNA)"/>
    <property type="evidence" value="ECO:0007669"/>
    <property type="project" value="TreeGrafter"/>
</dbReference>
<sequence>MVFDRSFFGCSRCVISSEMANTKENRFYFNFTFGPIKSGSSMAKGNRRDLLERNDIEVRERKEYTIHTLGKKKNSVAVAFVKAGKGDILVNNVPLALVRPEILRTKVSEPIMILGEGLFKGLDMNIKVAGGGHVSQIYAVRQAISRGVLASVKDEAARSELRAKLVSYDRQLVVSDPRRCEAKKFGGRGARARRQKSYR</sequence>
<dbReference type="GO" id="GO:0022627">
    <property type="term" value="C:cytosolic small ribosomal subunit"/>
    <property type="evidence" value="ECO:0007669"/>
    <property type="project" value="TreeGrafter"/>
</dbReference>
<dbReference type="PROSITE" id="PS00360">
    <property type="entry name" value="RIBOSOMAL_S9"/>
    <property type="match status" value="1"/>
</dbReference>
<evidence type="ECO:0000256" key="1">
    <source>
        <dbReference type="ARBA" id="ARBA00005251"/>
    </source>
</evidence>